<evidence type="ECO:0000313" key="1">
    <source>
        <dbReference type="EMBL" id="ABK43741.1"/>
    </source>
</evidence>
<dbReference type="Proteomes" id="UP000002586">
    <property type="component" value="Chromosome"/>
</dbReference>
<reference evidence="1 2" key="2">
    <citation type="journal article" date="2012" name="Int. J. Syst. Evol. Microbiol.">
        <title>Magnetococcus marinus gen. nov., sp. nov., a marine, magnetotactic bacterium that represents a novel lineage (Magnetococcaceae fam. nov.; Magnetococcales ord. nov.) at the base of the Alphaproteobacteria.</title>
        <authorList>
            <person name="Bazylinski D.A."/>
            <person name="Williams T.J."/>
            <person name="Lefevre C.T."/>
            <person name="Berg R.J."/>
            <person name="Zhang C.L."/>
            <person name="Bowser S.S."/>
            <person name="Dean A.J."/>
            <person name="Beveridge T.J."/>
        </authorList>
    </citation>
    <scope>NUCLEOTIDE SEQUENCE [LARGE SCALE GENOMIC DNA]</scope>
    <source>
        <strain evidence="2">ATCC BAA-1437 / JCM 17883 / MC-1</strain>
    </source>
</reference>
<gene>
    <name evidence="1" type="ordered locus">Mmc1_1230</name>
</gene>
<accession>A0L6Z8</accession>
<dbReference type="AlphaFoldDB" id="A0L6Z8"/>
<evidence type="ECO:0000313" key="2">
    <source>
        <dbReference type="Proteomes" id="UP000002586"/>
    </source>
</evidence>
<organism evidence="1 2">
    <name type="scientific">Magnetococcus marinus (strain ATCC BAA-1437 / JCM 17883 / MC-1)</name>
    <dbReference type="NCBI Taxonomy" id="156889"/>
    <lineage>
        <taxon>Bacteria</taxon>
        <taxon>Pseudomonadati</taxon>
        <taxon>Pseudomonadota</taxon>
        <taxon>Magnetococcia</taxon>
        <taxon>Magnetococcales</taxon>
        <taxon>Magnetococcaceae</taxon>
        <taxon>Magnetococcus</taxon>
    </lineage>
</organism>
<keyword evidence="2" id="KW-1185">Reference proteome</keyword>
<name>A0L6Z8_MAGMM</name>
<sequence length="321" mass="36616">MSIENRSTTLTSNDEQSFYNAYYKLECVDPASDQLDQAPGIDFWPDDISACVMNITPSLAHQWLERNIKNRSLKRRHIQELVSVLENGHWRLNGESICFSRHGELLDGQHRLHAIAKSGVAAAAIVVFGVDNEVMRTYDQGSKRTTADHLNINGEKNYVSLGATLRLLFMWKTHQFHKEGPKFTPDQETLENLLTQHPSVRDSVPIAKKSGRFINVTNGAALHFLFRQTKIVMNGDRSLAADHFFEKLASGENITKQDPVYRLREALLLNQTSKKLNSVQTRAMTIKAWNLFSQNRRRGRIHWDPTEEPFPKIHGLAEEAE</sequence>
<protein>
    <submittedName>
        <fullName evidence="1">Uncharacterized protein</fullName>
    </submittedName>
</protein>
<dbReference type="RefSeq" id="WP_011712896.1">
    <property type="nucleotide sequence ID" value="NC_008576.1"/>
</dbReference>
<proteinExistence type="predicted"/>
<dbReference type="EMBL" id="CP000471">
    <property type="protein sequence ID" value="ABK43741.1"/>
    <property type="molecule type" value="Genomic_DNA"/>
</dbReference>
<dbReference type="OrthoDB" id="950695at2"/>
<reference evidence="2" key="1">
    <citation type="journal article" date="2009" name="Appl. Environ. Microbiol.">
        <title>Complete genome sequence of the chemolithoautotrophic marine magnetotactic coccus strain MC-1.</title>
        <authorList>
            <person name="Schubbe S."/>
            <person name="Williams T.J."/>
            <person name="Xie G."/>
            <person name="Kiss H.E."/>
            <person name="Brettin T.S."/>
            <person name="Martinez D."/>
            <person name="Ross C.A."/>
            <person name="Schuler D."/>
            <person name="Cox B.L."/>
            <person name="Nealson K.H."/>
            <person name="Bazylinski D.A."/>
        </authorList>
    </citation>
    <scope>NUCLEOTIDE SEQUENCE [LARGE SCALE GENOMIC DNA]</scope>
    <source>
        <strain evidence="2">ATCC BAA-1437 / JCM 17883 / MC-1</strain>
    </source>
</reference>
<dbReference type="KEGG" id="mgm:Mmc1_1230"/>
<dbReference type="eggNOG" id="ENOG5032YZS">
    <property type="taxonomic scope" value="Bacteria"/>
</dbReference>
<dbReference type="HOGENOM" id="CLU_075805_0_0_5"/>
<dbReference type="STRING" id="156889.Mmc1_1230"/>